<name>A0ABR2ZIN4_9AGAR</name>
<comment type="caution">
    <text evidence="3">The sequence shown here is derived from an EMBL/GenBank/DDBJ whole genome shotgun (WGS) entry which is preliminary data.</text>
</comment>
<dbReference type="CDD" id="cd12087">
    <property type="entry name" value="TM_EGFR-like"/>
    <property type="match status" value="1"/>
</dbReference>
<feature type="region of interest" description="Disordered" evidence="1">
    <location>
        <begin position="241"/>
        <end position="263"/>
    </location>
</feature>
<feature type="compositionally biased region" description="Polar residues" evidence="1">
    <location>
        <begin position="323"/>
        <end position="335"/>
    </location>
</feature>
<gene>
    <name evidence="3" type="ORF">AAF712_011658</name>
</gene>
<protein>
    <submittedName>
        <fullName evidence="3">Uncharacterized protein</fullName>
    </submittedName>
</protein>
<sequence>MASNPRTENITYDDRDTTNLKYGPKWFHDGTWNASSVDQSGTLTSANDLDANVTFNFPEPAIAFYYFGIKRSQGGLYGICIDCDPNKPDFQTIDAFNATDDGKNPPVVLFSKRFDPPAQHVVILRNQKDSRGPKGNSQITIDRFVLEVVDNSPTPAIPSPSPSLTSDTVKLGPPIGAIVGGTIGGFLLAIVMIVAGVYYWYRHRRQLVSVHNNLNADDSEASFSTIVPYPVMHPSIPKEERIKAGQPNPTLQRPPSPTPSSGSTAIVAYFRFRRRGWQRNIGAELRPEWRREADAGPIPAEDEESTLPPLYEQVFQAGPSNRPPSNQEPNSQLQPVSFVVQNVAK</sequence>
<feature type="transmembrane region" description="Helical" evidence="2">
    <location>
        <begin position="175"/>
        <end position="201"/>
    </location>
</feature>
<accession>A0ABR2ZIN4</accession>
<evidence type="ECO:0000313" key="4">
    <source>
        <dbReference type="Proteomes" id="UP001437256"/>
    </source>
</evidence>
<keyword evidence="2" id="KW-0472">Membrane</keyword>
<organism evidence="3 4">
    <name type="scientific">Marasmius tenuissimus</name>
    <dbReference type="NCBI Taxonomy" id="585030"/>
    <lineage>
        <taxon>Eukaryota</taxon>
        <taxon>Fungi</taxon>
        <taxon>Dikarya</taxon>
        <taxon>Basidiomycota</taxon>
        <taxon>Agaricomycotina</taxon>
        <taxon>Agaricomycetes</taxon>
        <taxon>Agaricomycetidae</taxon>
        <taxon>Agaricales</taxon>
        <taxon>Marasmiineae</taxon>
        <taxon>Marasmiaceae</taxon>
        <taxon>Marasmius</taxon>
    </lineage>
</organism>
<feature type="region of interest" description="Disordered" evidence="1">
    <location>
        <begin position="292"/>
        <end position="345"/>
    </location>
</feature>
<keyword evidence="4" id="KW-1185">Reference proteome</keyword>
<keyword evidence="2" id="KW-1133">Transmembrane helix</keyword>
<dbReference type="EMBL" id="JBBXMP010000133">
    <property type="protein sequence ID" value="KAL0061515.1"/>
    <property type="molecule type" value="Genomic_DNA"/>
</dbReference>
<evidence type="ECO:0000256" key="1">
    <source>
        <dbReference type="SAM" id="MobiDB-lite"/>
    </source>
</evidence>
<evidence type="ECO:0000256" key="2">
    <source>
        <dbReference type="SAM" id="Phobius"/>
    </source>
</evidence>
<keyword evidence="2" id="KW-0812">Transmembrane</keyword>
<proteinExistence type="predicted"/>
<evidence type="ECO:0000313" key="3">
    <source>
        <dbReference type="EMBL" id="KAL0061515.1"/>
    </source>
</evidence>
<reference evidence="3 4" key="1">
    <citation type="submission" date="2024-05" db="EMBL/GenBank/DDBJ databases">
        <title>A draft genome resource for the thread blight pathogen Marasmius tenuissimus strain MS-2.</title>
        <authorList>
            <person name="Yulfo-Soto G.E."/>
            <person name="Baruah I.K."/>
            <person name="Amoako-Attah I."/>
            <person name="Bukari Y."/>
            <person name="Meinhardt L.W."/>
            <person name="Bailey B.A."/>
            <person name="Cohen S.P."/>
        </authorList>
    </citation>
    <scope>NUCLEOTIDE SEQUENCE [LARGE SCALE GENOMIC DNA]</scope>
    <source>
        <strain evidence="3 4">MS-2</strain>
    </source>
</reference>
<dbReference type="Proteomes" id="UP001437256">
    <property type="component" value="Unassembled WGS sequence"/>
</dbReference>